<sequence length="175" mass="20052">MCDLIVRDEAPMQHRRCFQLVDRMLQDLRSSTARFGGLTVVLTVIACANRRRLHHGMLASGGKLRGCISWQILNGSVRWSDRRVGRSLASWNADFWGEVEMDNSKNTDSCTTSRRSEDQQQHCQWERPERERSGPVRSHTVLRRTLPLPHQHRRIILLPEDLGHINCGDSGKGSK</sequence>
<comment type="cofactor">
    <cofactor evidence="1">
        <name>Mg(2+)</name>
        <dbReference type="ChEBI" id="CHEBI:18420"/>
    </cofactor>
</comment>
<keyword evidence="1" id="KW-0378">Hydrolase</keyword>
<name>A0A2X0M9V4_9BASI</name>
<dbReference type="GO" id="GO:0000723">
    <property type="term" value="P:telomere maintenance"/>
    <property type="evidence" value="ECO:0007669"/>
    <property type="project" value="InterPro"/>
</dbReference>
<feature type="compositionally biased region" description="Basic and acidic residues" evidence="2">
    <location>
        <begin position="114"/>
        <end position="134"/>
    </location>
</feature>
<dbReference type="Pfam" id="PF05970">
    <property type="entry name" value="PIF1"/>
    <property type="match status" value="1"/>
</dbReference>
<keyword evidence="1" id="KW-0233">DNA recombination</keyword>
<comment type="catalytic activity">
    <reaction evidence="1">
        <text>ATP + H2O = ADP + phosphate + H(+)</text>
        <dbReference type="Rhea" id="RHEA:13065"/>
        <dbReference type="ChEBI" id="CHEBI:15377"/>
        <dbReference type="ChEBI" id="CHEBI:15378"/>
        <dbReference type="ChEBI" id="CHEBI:30616"/>
        <dbReference type="ChEBI" id="CHEBI:43474"/>
        <dbReference type="ChEBI" id="CHEBI:456216"/>
        <dbReference type="EC" id="5.6.2.3"/>
    </reaction>
</comment>
<dbReference type="GO" id="GO:0016887">
    <property type="term" value="F:ATP hydrolysis activity"/>
    <property type="evidence" value="ECO:0007669"/>
    <property type="project" value="RHEA"/>
</dbReference>
<keyword evidence="5" id="KW-1185">Reference proteome</keyword>
<dbReference type="GO" id="GO:0006281">
    <property type="term" value="P:DNA repair"/>
    <property type="evidence" value="ECO:0007669"/>
    <property type="project" value="UniProtKB-KW"/>
</dbReference>
<keyword evidence="1" id="KW-0227">DNA damage</keyword>
<organism evidence="4 5">
    <name type="scientific">Microbotryum silenes-dioicae</name>
    <dbReference type="NCBI Taxonomy" id="796604"/>
    <lineage>
        <taxon>Eukaryota</taxon>
        <taxon>Fungi</taxon>
        <taxon>Dikarya</taxon>
        <taxon>Basidiomycota</taxon>
        <taxon>Pucciniomycotina</taxon>
        <taxon>Microbotryomycetes</taxon>
        <taxon>Microbotryales</taxon>
        <taxon>Microbotryaceae</taxon>
        <taxon>Microbotryum</taxon>
    </lineage>
</organism>
<dbReference type="EMBL" id="FQNC01000044">
    <property type="protein sequence ID" value="SGY55324.1"/>
    <property type="molecule type" value="Genomic_DNA"/>
</dbReference>
<comment type="similarity">
    <text evidence="1">Belongs to the helicase family.</text>
</comment>
<evidence type="ECO:0000256" key="2">
    <source>
        <dbReference type="SAM" id="MobiDB-lite"/>
    </source>
</evidence>
<evidence type="ECO:0000313" key="4">
    <source>
        <dbReference type="EMBL" id="SGY55324.1"/>
    </source>
</evidence>
<dbReference type="GO" id="GO:0006310">
    <property type="term" value="P:DNA recombination"/>
    <property type="evidence" value="ECO:0007669"/>
    <property type="project" value="UniProtKB-KW"/>
</dbReference>
<keyword evidence="1" id="KW-0347">Helicase</keyword>
<keyword evidence="1" id="KW-0547">Nucleotide-binding</keyword>
<reference evidence="4 5" key="1">
    <citation type="submission" date="2016-11" db="EMBL/GenBank/DDBJ databases">
        <authorList>
            <person name="Jaros S."/>
            <person name="Januszkiewicz K."/>
            <person name="Wedrychowicz H."/>
        </authorList>
    </citation>
    <scope>NUCLEOTIDE SEQUENCE [LARGE SCALE GENOMIC DNA]</scope>
</reference>
<accession>A0A2X0M9V4</accession>
<dbReference type="AlphaFoldDB" id="A0A2X0M9V4"/>
<evidence type="ECO:0000313" key="5">
    <source>
        <dbReference type="Proteomes" id="UP000249464"/>
    </source>
</evidence>
<protein>
    <recommendedName>
        <fullName evidence="1">ATP-dependent DNA helicase</fullName>
        <ecNumber evidence="1">5.6.2.3</ecNumber>
    </recommendedName>
</protein>
<feature type="region of interest" description="Disordered" evidence="2">
    <location>
        <begin position="103"/>
        <end position="139"/>
    </location>
</feature>
<dbReference type="Proteomes" id="UP000249464">
    <property type="component" value="Unassembled WGS sequence"/>
</dbReference>
<proteinExistence type="inferred from homology"/>
<feature type="compositionally biased region" description="Polar residues" evidence="2">
    <location>
        <begin position="104"/>
        <end position="113"/>
    </location>
</feature>
<dbReference type="EC" id="5.6.2.3" evidence="1"/>
<dbReference type="GO" id="GO:0005524">
    <property type="term" value="F:ATP binding"/>
    <property type="evidence" value="ECO:0007669"/>
    <property type="project" value="UniProtKB-KW"/>
</dbReference>
<evidence type="ECO:0000256" key="1">
    <source>
        <dbReference type="RuleBase" id="RU363044"/>
    </source>
</evidence>
<evidence type="ECO:0000259" key="3">
    <source>
        <dbReference type="Pfam" id="PF05970"/>
    </source>
</evidence>
<keyword evidence="1" id="KW-0234">DNA repair</keyword>
<gene>
    <name evidence="4" type="primary">BQ5605_C006g04003</name>
    <name evidence="4" type="ORF">BQ5605_C006G04003</name>
</gene>
<dbReference type="GO" id="GO:0043139">
    <property type="term" value="F:5'-3' DNA helicase activity"/>
    <property type="evidence" value="ECO:0007669"/>
    <property type="project" value="UniProtKB-EC"/>
</dbReference>
<dbReference type="InterPro" id="IPR010285">
    <property type="entry name" value="DNA_helicase_pif1-like_DEAD"/>
</dbReference>
<feature type="domain" description="DNA helicase Pif1-like DEAD-box helicase" evidence="3">
    <location>
        <begin position="2"/>
        <end position="42"/>
    </location>
</feature>
<keyword evidence="1" id="KW-0067">ATP-binding</keyword>